<feature type="non-terminal residue" evidence="2">
    <location>
        <position position="80"/>
    </location>
</feature>
<dbReference type="AlphaFoldDB" id="A0A0F9JZ03"/>
<dbReference type="NCBIfam" id="TIGR01453">
    <property type="entry name" value="grpIintron_endo"/>
    <property type="match status" value="1"/>
</dbReference>
<dbReference type="Pfam" id="PF01541">
    <property type="entry name" value="GIY-YIG"/>
    <property type="match status" value="1"/>
</dbReference>
<evidence type="ECO:0000313" key="2">
    <source>
        <dbReference type="EMBL" id="KKM74973.1"/>
    </source>
</evidence>
<accession>A0A0F9JZ03</accession>
<dbReference type="GO" id="GO:0004519">
    <property type="term" value="F:endonuclease activity"/>
    <property type="evidence" value="ECO:0007669"/>
    <property type="project" value="InterPro"/>
</dbReference>
<organism evidence="2">
    <name type="scientific">marine sediment metagenome</name>
    <dbReference type="NCBI Taxonomy" id="412755"/>
    <lineage>
        <taxon>unclassified sequences</taxon>
        <taxon>metagenomes</taxon>
        <taxon>ecological metagenomes</taxon>
    </lineage>
</organism>
<dbReference type="SUPFAM" id="SSF82771">
    <property type="entry name" value="GIY-YIG endonuclease"/>
    <property type="match status" value="1"/>
</dbReference>
<dbReference type="InterPro" id="IPR006350">
    <property type="entry name" value="Intron_endoG1"/>
</dbReference>
<comment type="caution">
    <text evidence="2">The sequence shown here is derived from an EMBL/GenBank/DDBJ whole genome shotgun (WGS) entry which is preliminary data.</text>
</comment>
<dbReference type="InterPro" id="IPR035901">
    <property type="entry name" value="GIY-YIG_endonuc_sf"/>
</dbReference>
<feature type="domain" description="GIY-YIG" evidence="1">
    <location>
        <begin position="4"/>
        <end position="80"/>
    </location>
</feature>
<name>A0A0F9JZ03_9ZZZZ</name>
<dbReference type="EMBL" id="LAZR01009053">
    <property type="protein sequence ID" value="KKM74973.1"/>
    <property type="molecule type" value="Genomic_DNA"/>
</dbReference>
<dbReference type="PROSITE" id="PS50164">
    <property type="entry name" value="GIY_YIG"/>
    <property type="match status" value="1"/>
</dbReference>
<gene>
    <name evidence="2" type="ORF">LCGC14_1394840</name>
</gene>
<reference evidence="2" key="1">
    <citation type="journal article" date="2015" name="Nature">
        <title>Complex archaea that bridge the gap between prokaryotes and eukaryotes.</title>
        <authorList>
            <person name="Spang A."/>
            <person name="Saw J.H."/>
            <person name="Jorgensen S.L."/>
            <person name="Zaremba-Niedzwiedzka K."/>
            <person name="Martijn J."/>
            <person name="Lind A.E."/>
            <person name="van Eijk R."/>
            <person name="Schleper C."/>
            <person name="Guy L."/>
            <person name="Ettema T.J."/>
        </authorList>
    </citation>
    <scope>NUCLEOTIDE SEQUENCE</scope>
</reference>
<evidence type="ECO:0000259" key="1">
    <source>
        <dbReference type="PROSITE" id="PS50164"/>
    </source>
</evidence>
<dbReference type="InterPro" id="IPR000305">
    <property type="entry name" value="GIY-YIG_endonuc"/>
</dbReference>
<sequence length="80" mass="9633">MAEKISGIYRIVCVKNGRYYYGSSNNIRRRWIQHRSVLRRNGHRNPIVQRTWNKHGENSFRCELTEIVPIDKLLEVEDVY</sequence>
<protein>
    <recommendedName>
        <fullName evidence="1">GIY-YIG domain-containing protein</fullName>
    </recommendedName>
</protein>
<proteinExistence type="predicted"/>
<dbReference type="Gene3D" id="3.40.1440.10">
    <property type="entry name" value="GIY-YIG endonuclease"/>
    <property type="match status" value="1"/>
</dbReference>